<dbReference type="PANTHER" id="PTHR44329:SF288">
    <property type="entry name" value="MITOGEN-ACTIVATED PROTEIN KINASE KINASE KINASE 20"/>
    <property type="match status" value="1"/>
</dbReference>
<dbReference type="InterPro" id="IPR051681">
    <property type="entry name" value="Ser/Thr_Kinases-Pseudokinases"/>
</dbReference>
<sequence length="368" mass="41379">MYRQTLVLFLITLFLASTITVDARKPCTITKTSSDTITISTTCSSTPTPQQIHQGKKKHQKRQEQDCNFKRNKKIVTITPTTTVCTTSTPVCTLPGGTCDIKNPEACCSQKCSIQNDGSFACCAKIDTALKFKIDIVVQITECICSYYLHTTALGIIDAGSQYYTIELNKLLKTIVRYGSQDLIHLKNIDSEGVYAANWKNTSTIYVIKKFVDNKEVYLTRMADGHQNIIRLYGVTTLDGKEKYSLVLEYAEGGTLRNYLRKNTVPFNFFNLENQLRFAKEIASAILWLHDFKGIIHGDLHPNNILIHKDSIKLADFGCSCLKESDDNTGAHGVIPYMDPKFFENNSNNSYHISRESITLLGYISLMV</sequence>
<proteinExistence type="predicted"/>
<dbReference type="InterPro" id="IPR000719">
    <property type="entry name" value="Prot_kinase_dom"/>
</dbReference>
<gene>
    <name evidence="7" type="ORF">RhiirA4_547967</name>
</gene>
<dbReference type="PANTHER" id="PTHR44329">
    <property type="entry name" value="SERINE/THREONINE-PROTEIN KINASE TNNI3K-RELATED"/>
    <property type="match status" value="1"/>
</dbReference>
<keyword evidence="1" id="KW-0808">Transferase</keyword>
<evidence type="ECO:0000256" key="4">
    <source>
        <dbReference type="ARBA" id="ARBA00022840"/>
    </source>
</evidence>
<dbReference type="Gene3D" id="1.10.510.10">
    <property type="entry name" value="Transferase(Phosphotransferase) domain 1"/>
    <property type="match status" value="1"/>
</dbReference>
<accession>A0A2I1H583</accession>
<dbReference type="VEuPathDB" id="FungiDB:RhiirFUN_019970"/>
<keyword evidence="8" id="KW-1185">Reference proteome</keyword>
<evidence type="ECO:0000256" key="3">
    <source>
        <dbReference type="ARBA" id="ARBA00022777"/>
    </source>
</evidence>
<dbReference type="GO" id="GO:0004674">
    <property type="term" value="F:protein serine/threonine kinase activity"/>
    <property type="evidence" value="ECO:0007669"/>
    <property type="project" value="TreeGrafter"/>
</dbReference>
<dbReference type="EMBL" id="LLXI01001508">
    <property type="protein sequence ID" value="PKY54004.1"/>
    <property type="molecule type" value="Genomic_DNA"/>
</dbReference>
<dbReference type="PROSITE" id="PS50011">
    <property type="entry name" value="PROTEIN_KINASE_DOM"/>
    <property type="match status" value="1"/>
</dbReference>
<dbReference type="Pfam" id="PF00069">
    <property type="entry name" value="Pkinase"/>
    <property type="match status" value="1"/>
</dbReference>
<evidence type="ECO:0000313" key="8">
    <source>
        <dbReference type="Proteomes" id="UP000234323"/>
    </source>
</evidence>
<evidence type="ECO:0000313" key="7">
    <source>
        <dbReference type="EMBL" id="PKY54004.1"/>
    </source>
</evidence>
<feature type="domain" description="Protein kinase" evidence="6">
    <location>
        <begin position="148"/>
        <end position="368"/>
    </location>
</feature>
<keyword evidence="4" id="KW-0067">ATP-binding</keyword>
<dbReference type="GO" id="GO:0005524">
    <property type="term" value="F:ATP binding"/>
    <property type="evidence" value="ECO:0007669"/>
    <property type="project" value="UniProtKB-KW"/>
</dbReference>
<comment type="caution">
    <text evidence="7">The sequence shown here is derived from an EMBL/GenBank/DDBJ whole genome shotgun (WGS) entry which is preliminary data.</text>
</comment>
<dbReference type="CDD" id="cd00180">
    <property type="entry name" value="PKc"/>
    <property type="match status" value="1"/>
</dbReference>
<keyword evidence="3 7" id="KW-0418">Kinase</keyword>
<dbReference type="VEuPathDB" id="FungiDB:RhiirFUN_019969"/>
<dbReference type="AlphaFoldDB" id="A0A2I1H583"/>
<evidence type="ECO:0000256" key="1">
    <source>
        <dbReference type="ARBA" id="ARBA00022679"/>
    </source>
</evidence>
<evidence type="ECO:0000256" key="5">
    <source>
        <dbReference type="SAM" id="SignalP"/>
    </source>
</evidence>
<name>A0A2I1H583_9GLOM</name>
<dbReference type="Proteomes" id="UP000234323">
    <property type="component" value="Unassembled WGS sequence"/>
</dbReference>
<evidence type="ECO:0000256" key="2">
    <source>
        <dbReference type="ARBA" id="ARBA00022741"/>
    </source>
</evidence>
<protein>
    <submittedName>
        <fullName evidence="7">Kinase-like protein</fullName>
    </submittedName>
</protein>
<keyword evidence="5" id="KW-0732">Signal</keyword>
<dbReference type="VEuPathDB" id="FungiDB:RhiirA1_428795"/>
<reference evidence="7 8" key="1">
    <citation type="submission" date="2015-10" db="EMBL/GenBank/DDBJ databases">
        <title>Genome analyses suggest a sexual origin of heterokaryosis in a supposedly ancient asexual fungus.</title>
        <authorList>
            <person name="Ropars J."/>
            <person name="Sedzielewska K."/>
            <person name="Noel J."/>
            <person name="Charron P."/>
            <person name="Farinelli L."/>
            <person name="Marton T."/>
            <person name="Kruger M."/>
            <person name="Pelin A."/>
            <person name="Brachmann A."/>
            <person name="Corradi N."/>
        </authorList>
    </citation>
    <scope>NUCLEOTIDE SEQUENCE [LARGE SCALE GENOMIC DNA]</scope>
    <source>
        <strain evidence="7 8">A4</strain>
    </source>
</reference>
<evidence type="ECO:0000259" key="6">
    <source>
        <dbReference type="PROSITE" id="PS50011"/>
    </source>
</evidence>
<feature type="signal peptide" evidence="5">
    <location>
        <begin position="1"/>
        <end position="23"/>
    </location>
</feature>
<organism evidence="7 8">
    <name type="scientific">Rhizophagus irregularis</name>
    <dbReference type="NCBI Taxonomy" id="588596"/>
    <lineage>
        <taxon>Eukaryota</taxon>
        <taxon>Fungi</taxon>
        <taxon>Fungi incertae sedis</taxon>
        <taxon>Mucoromycota</taxon>
        <taxon>Glomeromycotina</taxon>
        <taxon>Glomeromycetes</taxon>
        <taxon>Glomerales</taxon>
        <taxon>Glomeraceae</taxon>
        <taxon>Rhizophagus</taxon>
    </lineage>
</organism>
<dbReference type="VEuPathDB" id="FungiDB:FUN_013551"/>
<dbReference type="VEuPathDB" id="FungiDB:FUN_013553"/>
<dbReference type="InterPro" id="IPR011009">
    <property type="entry name" value="Kinase-like_dom_sf"/>
</dbReference>
<dbReference type="SUPFAM" id="SSF56112">
    <property type="entry name" value="Protein kinase-like (PK-like)"/>
    <property type="match status" value="1"/>
</dbReference>
<feature type="chain" id="PRO_5014130865" evidence="5">
    <location>
        <begin position="24"/>
        <end position="368"/>
    </location>
</feature>
<keyword evidence="2" id="KW-0547">Nucleotide-binding</keyword>
<dbReference type="VEuPathDB" id="FungiDB:RhiirA1_511432"/>